<evidence type="ECO:0000313" key="8">
    <source>
        <dbReference type="EMBL" id="KAJ8607410.1"/>
    </source>
</evidence>
<dbReference type="InterPro" id="IPR006153">
    <property type="entry name" value="Cation/H_exchanger_TM"/>
</dbReference>
<proteinExistence type="predicted"/>
<keyword evidence="3 5" id="KW-1133">Transmembrane helix</keyword>
<comment type="caution">
    <text evidence="8">The sequence shown here is derived from an EMBL/GenBank/DDBJ whole genome shotgun (WGS) entry which is preliminary data.</text>
</comment>
<accession>A0AAD7UI76</accession>
<feature type="transmembrane region" description="Helical" evidence="5">
    <location>
        <begin position="143"/>
        <end position="162"/>
    </location>
</feature>
<sequence>MWWVVALLGCVVAYLAIGSAAAPGGPVFAVECVILAGIAGGQIVDWVNRKSGARLPPLLGMLIAGCCLRNAAGVRVDKRTSSSLRTAALSLILCRAGLGLDTEALRRLRWAAFRLAALPCLVEATVAAILGFLLFSLPAPWCATLGFVVAAVSPAVVVPSLVDLDRQGYGTKTGIPTLVVAAAALDDVFSLAGFGVSLGFALDTSDRLPAWSRAPLELFLGATVGSGAALALRYASTEDIQKRAAALGVAALAATFGLKHLGFSGASALATLALATIAARDWGRQSSDLVGARFSRAWTLVAQPALFSLLGVAVDLGDLPPRTAALAVLLVVVGAAFRLGATAAAVAPSLPRTADRLFVALAWLPKATVQAAVGAVPLDAATTDTQENRARIILAVSVIAIILTAPLGAVAISVSGPKLLQKEEPAVVLPNDDDDDNNVLTLRLEEQQPQKSPQNDNETR</sequence>
<reference evidence="8" key="1">
    <citation type="submission" date="2023-01" db="EMBL/GenBank/DDBJ databases">
        <title>Metagenome sequencing of chrysophaentin producing Chrysophaeum taylorii.</title>
        <authorList>
            <person name="Davison J."/>
            <person name="Bewley C."/>
        </authorList>
    </citation>
    <scope>NUCLEOTIDE SEQUENCE</scope>
    <source>
        <strain evidence="8">NIES-1699</strain>
    </source>
</reference>
<evidence type="ECO:0000256" key="2">
    <source>
        <dbReference type="ARBA" id="ARBA00022692"/>
    </source>
</evidence>
<dbReference type="GO" id="GO:0016020">
    <property type="term" value="C:membrane"/>
    <property type="evidence" value="ECO:0007669"/>
    <property type="project" value="UniProtKB-SubCell"/>
</dbReference>
<feature type="transmembrane region" description="Helical" evidence="5">
    <location>
        <begin position="115"/>
        <end position="137"/>
    </location>
</feature>
<dbReference type="PANTHER" id="PTHR31102">
    <property type="match status" value="1"/>
</dbReference>
<comment type="subcellular location">
    <subcellularLocation>
        <location evidence="1">Membrane</location>
        <topology evidence="1">Multi-pass membrane protein</topology>
    </subcellularLocation>
</comment>
<evidence type="ECO:0000256" key="5">
    <source>
        <dbReference type="SAM" id="Phobius"/>
    </source>
</evidence>
<organism evidence="8 9">
    <name type="scientific">Chrysophaeum taylorii</name>
    <dbReference type="NCBI Taxonomy" id="2483200"/>
    <lineage>
        <taxon>Eukaryota</taxon>
        <taxon>Sar</taxon>
        <taxon>Stramenopiles</taxon>
        <taxon>Ochrophyta</taxon>
        <taxon>Pelagophyceae</taxon>
        <taxon>Pelagomonadales</taxon>
        <taxon>Pelagomonadaceae</taxon>
        <taxon>Chrysophaeum</taxon>
    </lineage>
</organism>
<keyword evidence="6" id="KW-0732">Signal</keyword>
<feature type="transmembrane region" description="Helical" evidence="5">
    <location>
        <begin position="324"/>
        <end position="347"/>
    </location>
</feature>
<keyword evidence="9" id="KW-1185">Reference proteome</keyword>
<evidence type="ECO:0000256" key="3">
    <source>
        <dbReference type="ARBA" id="ARBA00022989"/>
    </source>
</evidence>
<dbReference type="EMBL" id="JAQMWT010000218">
    <property type="protein sequence ID" value="KAJ8607410.1"/>
    <property type="molecule type" value="Genomic_DNA"/>
</dbReference>
<evidence type="ECO:0000256" key="1">
    <source>
        <dbReference type="ARBA" id="ARBA00004141"/>
    </source>
</evidence>
<dbReference type="InterPro" id="IPR051843">
    <property type="entry name" value="CPA1_transporter"/>
</dbReference>
<feature type="transmembrane region" description="Helical" evidence="5">
    <location>
        <begin position="214"/>
        <end position="232"/>
    </location>
</feature>
<feature type="transmembrane region" description="Helical" evidence="5">
    <location>
        <begin position="392"/>
        <end position="414"/>
    </location>
</feature>
<dbReference type="Pfam" id="PF00999">
    <property type="entry name" value="Na_H_Exchanger"/>
    <property type="match status" value="1"/>
</dbReference>
<feature type="transmembrane region" description="Helical" evidence="5">
    <location>
        <begin position="244"/>
        <end position="277"/>
    </location>
</feature>
<feature type="signal peptide" evidence="6">
    <location>
        <begin position="1"/>
        <end position="21"/>
    </location>
</feature>
<evidence type="ECO:0000259" key="7">
    <source>
        <dbReference type="Pfam" id="PF00999"/>
    </source>
</evidence>
<evidence type="ECO:0000313" key="9">
    <source>
        <dbReference type="Proteomes" id="UP001230188"/>
    </source>
</evidence>
<dbReference type="GO" id="GO:0015297">
    <property type="term" value="F:antiporter activity"/>
    <property type="evidence" value="ECO:0007669"/>
    <property type="project" value="InterPro"/>
</dbReference>
<feature type="transmembrane region" description="Helical" evidence="5">
    <location>
        <begin position="297"/>
        <end position="317"/>
    </location>
</feature>
<gene>
    <name evidence="8" type="ORF">CTAYLR_009950</name>
</gene>
<name>A0AAD7UI76_9STRA</name>
<feature type="domain" description="Cation/H+ exchanger transmembrane" evidence="7">
    <location>
        <begin position="53"/>
        <end position="403"/>
    </location>
</feature>
<keyword evidence="4 5" id="KW-0472">Membrane</keyword>
<feature type="chain" id="PRO_5042110498" description="Cation/H+ exchanger transmembrane domain-containing protein" evidence="6">
    <location>
        <begin position="22"/>
        <end position="460"/>
    </location>
</feature>
<keyword evidence="2 5" id="KW-0812">Transmembrane</keyword>
<feature type="transmembrane region" description="Helical" evidence="5">
    <location>
        <begin position="174"/>
        <end position="202"/>
    </location>
</feature>
<dbReference type="GO" id="GO:1902600">
    <property type="term" value="P:proton transmembrane transport"/>
    <property type="evidence" value="ECO:0007669"/>
    <property type="project" value="InterPro"/>
</dbReference>
<protein>
    <recommendedName>
        <fullName evidence="7">Cation/H+ exchanger transmembrane domain-containing protein</fullName>
    </recommendedName>
</protein>
<dbReference type="AlphaFoldDB" id="A0AAD7UI76"/>
<evidence type="ECO:0000256" key="4">
    <source>
        <dbReference type="ARBA" id="ARBA00023136"/>
    </source>
</evidence>
<dbReference type="Proteomes" id="UP001230188">
    <property type="component" value="Unassembled WGS sequence"/>
</dbReference>
<dbReference type="PANTHER" id="PTHR31102:SF1">
    <property type="entry name" value="CATION_H+ EXCHANGER DOMAIN-CONTAINING PROTEIN"/>
    <property type="match status" value="1"/>
</dbReference>
<evidence type="ECO:0000256" key="6">
    <source>
        <dbReference type="SAM" id="SignalP"/>
    </source>
</evidence>